<comment type="subcellular location">
    <subcellularLocation>
        <location evidence="14">Cytoplasm</location>
    </subcellularLocation>
</comment>
<evidence type="ECO:0000256" key="12">
    <source>
        <dbReference type="ARBA" id="ARBA00049375"/>
    </source>
</evidence>
<dbReference type="PRINTS" id="PR00958">
    <property type="entry name" value="HOMSERKINASE"/>
</dbReference>
<dbReference type="EMBL" id="CP063189">
    <property type="protein sequence ID" value="WCZ32320.1"/>
    <property type="molecule type" value="Genomic_DNA"/>
</dbReference>
<dbReference type="InterPro" id="IPR020568">
    <property type="entry name" value="Ribosomal_Su5_D2-typ_SF"/>
</dbReference>
<dbReference type="NCBIfam" id="TIGR00191">
    <property type="entry name" value="thrB"/>
    <property type="match status" value="1"/>
</dbReference>
<feature type="domain" description="GHMP kinase N-terminal" evidence="15">
    <location>
        <begin position="81"/>
        <end position="163"/>
    </location>
</feature>
<evidence type="ECO:0000256" key="2">
    <source>
        <dbReference type="ARBA" id="ARBA00007370"/>
    </source>
</evidence>
<feature type="domain" description="GHMP kinase C-terminal" evidence="16">
    <location>
        <begin position="247"/>
        <end position="300"/>
    </location>
</feature>
<evidence type="ECO:0000313" key="18">
    <source>
        <dbReference type="Proteomes" id="UP001220064"/>
    </source>
</evidence>
<keyword evidence="10 14" id="KW-0418">Kinase</keyword>
<dbReference type="EC" id="2.7.1.39" evidence="3 14"/>
<reference evidence="17 18" key="1">
    <citation type="submission" date="2020-10" db="EMBL/GenBank/DDBJ databases">
        <title>Complete genome sequence of Corynebacterium massiliense DSM 45435, type strain of Corynebacterium massiliense.</title>
        <authorList>
            <person name="Busche T."/>
            <person name="Kalinowski J."/>
            <person name="Ruckert C."/>
        </authorList>
    </citation>
    <scope>NUCLEOTIDE SEQUENCE [LARGE SCALE GENOMIC DNA]</scope>
    <source>
        <strain evidence="17 18">DSM 45435</strain>
    </source>
</reference>
<dbReference type="Pfam" id="PF00288">
    <property type="entry name" value="GHMP_kinases_N"/>
    <property type="match status" value="1"/>
</dbReference>
<evidence type="ECO:0000256" key="3">
    <source>
        <dbReference type="ARBA" id="ARBA00012078"/>
    </source>
</evidence>
<dbReference type="InterPro" id="IPR036554">
    <property type="entry name" value="GHMP_kinase_C_sf"/>
</dbReference>
<dbReference type="InterPro" id="IPR013750">
    <property type="entry name" value="GHMP_kinase_C_dom"/>
</dbReference>
<keyword evidence="6 14" id="KW-0028">Amino-acid biosynthesis</keyword>
<dbReference type="InterPro" id="IPR006203">
    <property type="entry name" value="GHMP_knse_ATP-bd_CS"/>
</dbReference>
<dbReference type="PROSITE" id="PS00627">
    <property type="entry name" value="GHMP_KINASES_ATP"/>
    <property type="match status" value="1"/>
</dbReference>
<keyword evidence="11 14" id="KW-0067">ATP-binding</keyword>
<protein>
    <recommendedName>
        <fullName evidence="4 14">Homoserine kinase</fullName>
        <shortName evidence="14">HK</shortName>
        <shortName evidence="14">HSK</shortName>
        <ecNumber evidence="3 14">2.7.1.39</ecNumber>
    </recommendedName>
</protein>
<dbReference type="HAMAP" id="MF_00384">
    <property type="entry name" value="Homoser_kinase"/>
    <property type="match status" value="1"/>
</dbReference>
<keyword evidence="5 14" id="KW-0963">Cytoplasm</keyword>
<dbReference type="Proteomes" id="UP001220064">
    <property type="component" value="Chromosome"/>
</dbReference>
<evidence type="ECO:0000259" key="16">
    <source>
        <dbReference type="Pfam" id="PF08544"/>
    </source>
</evidence>
<evidence type="ECO:0000256" key="14">
    <source>
        <dbReference type="HAMAP-Rule" id="MF_00384"/>
    </source>
</evidence>
<dbReference type="InterPro" id="IPR014721">
    <property type="entry name" value="Ribsml_uS5_D2-typ_fold_subgr"/>
</dbReference>
<dbReference type="Gene3D" id="3.30.70.890">
    <property type="entry name" value="GHMP kinase, C-terminal domain"/>
    <property type="match status" value="1"/>
</dbReference>
<dbReference type="InterPro" id="IPR006204">
    <property type="entry name" value="GHMP_kinase_N_dom"/>
</dbReference>
<keyword evidence="8 14" id="KW-0791">Threonine biosynthesis</keyword>
<comment type="function">
    <text evidence="13 14">Catalyzes the ATP-dependent phosphorylation of L-homoserine to L-homoserine phosphate.</text>
</comment>
<dbReference type="SUPFAM" id="SSF55060">
    <property type="entry name" value="GHMP Kinase, C-terminal domain"/>
    <property type="match status" value="1"/>
</dbReference>
<evidence type="ECO:0000256" key="5">
    <source>
        <dbReference type="ARBA" id="ARBA00022490"/>
    </source>
</evidence>
<dbReference type="Pfam" id="PF08544">
    <property type="entry name" value="GHMP_kinases_C"/>
    <property type="match status" value="1"/>
</dbReference>
<organism evidence="17 18">
    <name type="scientific">Corynebacterium massiliense DSM 45435</name>
    <dbReference type="NCBI Taxonomy" id="1121364"/>
    <lineage>
        <taxon>Bacteria</taxon>
        <taxon>Bacillati</taxon>
        <taxon>Actinomycetota</taxon>
        <taxon>Actinomycetes</taxon>
        <taxon>Mycobacteriales</taxon>
        <taxon>Corynebacteriaceae</taxon>
        <taxon>Corynebacterium</taxon>
    </lineage>
</organism>
<evidence type="ECO:0000256" key="13">
    <source>
        <dbReference type="ARBA" id="ARBA00049954"/>
    </source>
</evidence>
<evidence type="ECO:0000256" key="4">
    <source>
        <dbReference type="ARBA" id="ARBA00017858"/>
    </source>
</evidence>
<dbReference type="PIRSF" id="PIRSF000676">
    <property type="entry name" value="Homoser_kin"/>
    <property type="match status" value="1"/>
</dbReference>
<keyword evidence="9 14" id="KW-0547">Nucleotide-binding</keyword>
<evidence type="ECO:0000259" key="15">
    <source>
        <dbReference type="Pfam" id="PF00288"/>
    </source>
</evidence>
<evidence type="ECO:0000256" key="9">
    <source>
        <dbReference type="ARBA" id="ARBA00022741"/>
    </source>
</evidence>
<accession>A0ABY7U6K3</accession>
<feature type="binding site" evidence="14">
    <location>
        <begin position="110"/>
        <end position="120"/>
    </location>
    <ligand>
        <name>ATP</name>
        <dbReference type="ChEBI" id="CHEBI:30616"/>
    </ligand>
</feature>
<dbReference type="InterPro" id="IPR000870">
    <property type="entry name" value="Homoserine_kinase"/>
</dbReference>
<proteinExistence type="inferred from homology"/>
<keyword evidence="7 14" id="KW-0808">Transferase</keyword>
<keyword evidence="18" id="KW-1185">Reference proteome</keyword>
<sequence length="325" mass="33948">MSTELRPGTRARVRVPASTANLGPGYDTLGLALTLYDVVEVEVTDPHGGVPGTVGADTMGASVRVDITGEGADELPRDESNLVVRAVRSGLKAADVTAPGLKVTCTNAIPQSRGLGSSASAAVAGVAAANALAGSPLSAADLVQLSSEFEGHPDNAAASVLGQAVTSWTSVPVDGRSLPTFRAVQIPVHKDIRATAIVPDFHASTREVRRVLPSHVTHQDAAFNVSRAALQTVALRDHPELLWEGTRDRLHQPYRADVLPVTAEWVNRLRNRGFAAFLSGAGPTVLVLHTEPIPDAELADARAQNLRIMQLGIAGPVETSADFAG</sequence>
<dbReference type="PANTHER" id="PTHR20861">
    <property type="entry name" value="HOMOSERINE/4-DIPHOSPHOCYTIDYL-2-C-METHYL-D-ERYTHRITOL KINASE"/>
    <property type="match status" value="1"/>
</dbReference>
<comment type="similarity">
    <text evidence="2 14">Belongs to the GHMP kinase family. Homoserine kinase subfamily.</text>
</comment>
<evidence type="ECO:0000256" key="10">
    <source>
        <dbReference type="ARBA" id="ARBA00022777"/>
    </source>
</evidence>
<name>A0ABY7U6K3_9CORY</name>
<evidence type="ECO:0000256" key="1">
    <source>
        <dbReference type="ARBA" id="ARBA00005015"/>
    </source>
</evidence>
<gene>
    <name evidence="14 17" type="primary">thrB</name>
    <name evidence="17" type="ORF">CMASS_04350</name>
</gene>
<evidence type="ECO:0000256" key="11">
    <source>
        <dbReference type="ARBA" id="ARBA00022840"/>
    </source>
</evidence>
<dbReference type="GO" id="GO:0004413">
    <property type="term" value="F:homoserine kinase activity"/>
    <property type="evidence" value="ECO:0007669"/>
    <property type="project" value="UniProtKB-EC"/>
</dbReference>
<dbReference type="RefSeq" id="WP_022862485.1">
    <property type="nucleotide sequence ID" value="NZ_ATVG01000002.1"/>
</dbReference>
<evidence type="ECO:0000256" key="6">
    <source>
        <dbReference type="ARBA" id="ARBA00022605"/>
    </source>
</evidence>
<dbReference type="SUPFAM" id="SSF54211">
    <property type="entry name" value="Ribosomal protein S5 domain 2-like"/>
    <property type="match status" value="1"/>
</dbReference>
<comment type="pathway">
    <text evidence="1 14">Amino-acid biosynthesis; L-threonine biosynthesis; L-threonine from L-aspartate: step 4/5.</text>
</comment>
<dbReference type="Gene3D" id="3.30.230.10">
    <property type="match status" value="1"/>
</dbReference>
<comment type="catalytic activity">
    <reaction evidence="12 14">
        <text>L-homoserine + ATP = O-phospho-L-homoserine + ADP + H(+)</text>
        <dbReference type="Rhea" id="RHEA:13985"/>
        <dbReference type="ChEBI" id="CHEBI:15378"/>
        <dbReference type="ChEBI" id="CHEBI:30616"/>
        <dbReference type="ChEBI" id="CHEBI:57476"/>
        <dbReference type="ChEBI" id="CHEBI:57590"/>
        <dbReference type="ChEBI" id="CHEBI:456216"/>
        <dbReference type="EC" id="2.7.1.39"/>
    </reaction>
</comment>
<evidence type="ECO:0000313" key="17">
    <source>
        <dbReference type="EMBL" id="WCZ32320.1"/>
    </source>
</evidence>
<dbReference type="PANTHER" id="PTHR20861:SF1">
    <property type="entry name" value="HOMOSERINE KINASE"/>
    <property type="match status" value="1"/>
</dbReference>
<evidence type="ECO:0000256" key="7">
    <source>
        <dbReference type="ARBA" id="ARBA00022679"/>
    </source>
</evidence>
<evidence type="ECO:0000256" key="8">
    <source>
        <dbReference type="ARBA" id="ARBA00022697"/>
    </source>
</evidence>